<comment type="caution">
    <text evidence="1">The sequence shown here is derived from an EMBL/GenBank/DDBJ whole genome shotgun (WGS) entry which is preliminary data.</text>
</comment>
<dbReference type="Proteomes" id="UP000499080">
    <property type="component" value="Unassembled WGS sequence"/>
</dbReference>
<dbReference type="EMBL" id="BGPR01007960">
    <property type="protein sequence ID" value="GBN30682.1"/>
    <property type="molecule type" value="Genomic_DNA"/>
</dbReference>
<protein>
    <submittedName>
        <fullName evidence="1">Uncharacterized protein</fullName>
    </submittedName>
</protein>
<gene>
    <name evidence="1" type="ORF">AVEN_5668_1</name>
</gene>
<proteinExistence type="predicted"/>
<sequence length="131" mass="14996">MRRSCRCLLLASHEDKYPHVLAVCGDPLERWCIVIPVYQSGYPSPLGFCQSKPSTCEAATKLMNLLLNLVPVDRRRKFKRSQSQKKLTILKLEIVSVRVLHLMHKLQSFKPAMSTQTDESLTQFLSTITIH</sequence>
<reference evidence="1 2" key="1">
    <citation type="journal article" date="2019" name="Sci. Rep.">
        <title>Orb-weaving spider Araneus ventricosus genome elucidates the spidroin gene catalogue.</title>
        <authorList>
            <person name="Kono N."/>
            <person name="Nakamura H."/>
            <person name="Ohtoshi R."/>
            <person name="Moran D.A.P."/>
            <person name="Shinohara A."/>
            <person name="Yoshida Y."/>
            <person name="Fujiwara M."/>
            <person name="Mori M."/>
            <person name="Tomita M."/>
            <person name="Arakawa K."/>
        </authorList>
    </citation>
    <scope>NUCLEOTIDE SEQUENCE [LARGE SCALE GENOMIC DNA]</scope>
</reference>
<evidence type="ECO:0000313" key="1">
    <source>
        <dbReference type="EMBL" id="GBN30682.1"/>
    </source>
</evidence>
<name>A0A4Y2MVR7_ARAVE</name>
<evidence type="ECO:0000313" key="2">
    <source>
        <dbReference type="Proteomes" id="UP000499080"/>
    </source>
</evidence>
<keyword evidence="2" id="KW-1185">Reference proteome</keyword>
<organism evidence="1 2">
    <name type="scientific">Araneus ventricosus</name>
    <name type="common">Orbweaver spider</name>
    <name type="synonym">Epeira ventricosa</name>
    <dbReference type="NCBI Taxonomy" id="182803"/>
    <lineage>
        <taxon>Eukaryota</taxon>
        <taxon>Metazoa</taxon>
        <taxon>Ecdysozoa</taxon>
        <taxon>Arthropoda</taxon>
        <taxon>Chelicerata</taxon>
        <taxon>Arachnida</taxon>
        <taxon>Araneae</taxon>
        <taxon>Araneomorphae</taxon>
        <taxon>Entelegynae</taxon>
        <taxon>Araneoidea</taxon>
        <taxon>Araneidae</taxon>
        <taxon>Araneus</taxon>
    </lineage>
</organism>
<dbReference type="AlphaFoldDB" id="A0A4Y2MVR7"/>
<accession>A0A4Y2MVR7</accession>